<sequence length="260" mass="29614">MTKRQIAVGHLRVEKPLHVIAKEMDVSFQTIVRYMKLQVAEGGVTASEVFFGIDPSHRDLLHNLLERSDGKATKSYYRDAAAQEISWDEANLYWAMAFSTANRGDMYERIADLEVGLHQHIKDILIKEFGDSESAWWRNGVPLPVRKACVQAREEDAEPVDNPFAYTTFIHLSEIIEKNWKLFSVNLPKSFVANKQKLLTDLKKLNSIRNAVMHPVKGKSWDQDDFAFVGKLLSELSLYAQKTGKASTLIHRTVVFGAHR</sequence>
<dbReference type="EMBL" id="CP066092">
    <property type="protein sequence ID" value="QQB18763.1"/>
    <property type="molecule type" value="Genomic_DNA"/>
</dbReference>
<gene>
    <name evidence="1" type="ORF">I6H43_14520</name>
</gene>
<dbReference type="RefSeq" id="WP_156128686.1">
    <property type="nucleotide sequence ID" value="NZ_CAWMFX010000017.1"/>
</dbReference>
<organism evidence="1 2">
    <name type="scientific">Aeromonas jandaei</name>
    <dbReference type="NCBI Taxonomy" id="650"/>
    <lineage>
        <taxon>Bacteria</taxon>
        <taxon>Pseudomonadati</taxon>
        <taxon>Pseudomonadota</taxon>
        <taxon>Gammaproteobacteria</taxon>
        <taxon>Aeromonadales</taxon>
        <taxon>Aeromonadaceae</taxon>
        <taxon>Aeromonas</taxon>
    </lineage>
</organism>
<accession>A0A7T4A7K2</accession>
<dbReference type="GeneID" id="69552514"/>
<reference evidence="1 2" key="1">
    <citation type="submission" date="2020-12" db="EMBL/GenBank/DDBJ databases">
        <title>FDA dAtabase for Regulatory Grade micrObial Sequences (FDA-ARGOS): Supporting development and validation of Infectious Disease Dx tests.</title>
        <authorList>
            <person name="Sproer C."/>
            <person name="Gronow S."/>
            <person name="Severitt S."/>
            <person name="Schroder I."/>
            <person name="Tallon L."/>
            <person name="Sadzewicz L."/>
            <person name="Zhao X."/>
            <person name="Boylan J."/>
            <person name="Ott S."/>
            <person name="Bowen H."/>
            <person name="Vavikolanu K."/>
            <person name="Mehta A."/>
            <person name="Aluvathingal J."/>
            <person name="Nadendla S."/>
            <person name="Lowell S."/>
            <person name="Myers T."/>
            <person name="Yan Y."/>
            <person name="Sichtig H."/>
        </authorList>
    </citation>
    <scope>NUCLEOTIDE SEQUENCE [LARGE SCALE GENOMIC DNA]</scope>
    <source>
        <strain evidence="1 2">FDAARGOS_986</strain>
    </source>
</reference>
<name>A0A7T4A7K2_AERJA</name>
<evidence type="ECO:0000313" key="2">
    <source>
        <dbReference type="Proteomes" id="UP000595481"/>
    </source>
</evidence>
<evidence type="ECO:0000313" key="1">
    <source>
        <dbReference type="EMBL" id="QQB18763.1"/>
    </source>
</evidence>
<protein>
    <submittedName>
        <fullName evidence="1">Uncharacterized protein</fullName>
    </submittedName>
</protein>
<proteinExistence type="predicted"/>
<dbReference type="Proteomes" id="UP000595481">
    <property type="component" value="Chromosome"/>
</dbReference>
<keyword evidence="2" id="KW-1185">Reference proteome</keyword>